<dbReference type="STRING" id="1075417.SAMN05421823_11753"/>
<dbReference type="SUPFAM" id="SSF109854">
    <property type="entry name" value="DinB/YfiT-like putative metalloenzymes"/>
    <property type="match status" value="1"/>
</dbReference>
<gene>
    <name evidence="2" type="ORF">SAMN05421823_11753</name>
</gene>
<proteinExistence type="predicted"/>
<dbReference type="EMBL" id="FNFO01000017">
    <property type="protein sequence ID" value="SDM62498.1"/>
    <property type="molecule type" value="Genomic_DNA"/>
</dbReference>
<feature type="domain" description="DinB-like" evidence="1">
    <location>
        <begin position="27"/>
        <end position="144"/>
    </location>
</feature>
<keyword evidence="3" id="KW-1185">Reference proteome</keyword>
<dbReference type="Pfam" id="PF12867">
    <property type="entry name" value="DinB_2"/>
    <property type="match status" value="1"/>
</dbReference>
<name>A0A1G9URA5_9BACT</name>
<organism evidence="2 3">
    <name type="scientific">Catalinimonas alkaloidigena</name>
    <dbReference type="NCBI Taxonomy" id="1075417"/>
    <lineage>
        <taxon>Bacteria</taxon>
        <taxon>Pseudomonadati</taxon>
        <taxon>Bacteroidota</taxon>
        <taxon>Cytophagia</taxon>
        <taxon>Cytophagales</taxon>
        <taxon>Catalimonadaceae</taxon>
        <taxon>Catalinimonas</taxon>
    </lineage>
</organism>
<dbReference type="InterPro" id="IPR034660">
    <property type="entry name" value="DinB/YfiT-like"/>
</dbReference>
<protein>
    <submittedName>
        <fullName evidence="2">DinB superfamily protein</fullName>
    </submittedName>
</protein>
<evidence type="ECO:0000313" key="3">
    <source>
        <dbReference type="Proteomes" id="UP000198510"/>
    </source>
</evidence>
<dbReference type="Gene3D" id="1.20.120.450">
    <property type="entry name" value="dinb family like domain"/>
    <property type="match status" value="1"/>
</dbReference>
<dbReference type="Proteomes" id="UP000198510">
    <property type="component" value="Unassembled WGS sequence"/>
</dbReference>
<dbReference type="AlphaFoldDB" id="A0A1G9URA5"/>
<sequence>MMEEPQRIADQLYRAYEGDAWHGPSVFALLHEVHATQATTHPLPQTHSIWEIVLHLITWNDVIVRRLQGEACDPTPQEDWPPVPEPQETAWQQTKEHLLQSYRRLHRAVLQLPSGHLEATTPGKPYANYVLLHGALQHALYHAGQVALLRKAAVHEGDG</sequence>
<evidence type="ECO:0000259" key="1">
    <source>
        <dbReference type="Pfam" id="PF12867"/>
    </source>
</evidence>
<accession>A0A1G9URA5</accession>
<evidence type="ECO:0000313" key="2">
    <source>
        <dbReference type="EMBL" id="SDM62498.1"/>
    </source>
</evidence>
<dbReference type="RefSeq" id="WP_176956238.1">
    <property type="nucleotide sequence ID" value="NZ_FNFO01000017.1"/>
</dbReference>
<reference evidence="2 3" key="1">
    <citation type="submission" date="2016-10" db="EMBL/GenBank/DDBJ databases">
        <authorList>
            <person name="de Groot N.N."/>
        </authorList>
    </citation>
    <scope>NUCLEOTIDE SEQUENCE [LARGE SCALE GENOMIC DNA]</scope>
    <source>
        <strain evidence="2 3">DSM 25186</strain>
    </source>
</reference>
<dbReference type="InterPro" id="IPR024775">
    <property type="entry name" value="DinB-like"/>
</dbReference>